<comment type="caution">
    <text evidence="3">The sequence shown here is derived from an EMBL/GenBank/DDBJ whole genome shotgun (WGS) entry which is preliminary data.</text>
</comment>
<dbReference type="InterPro" id="IPR054289">
    <property type="entry name" value="DUF7025"/>
</dbReference>
<dbReference type="PANTHER" id="PTHR46411">
    <property type="entry name" value="FAMILY ATPASE, PUTATIVE-RELATED"/>
    <property type="match status" value="1"/>
</dbReference>
<evidence type="ECO:0000313" key="4">
    <source>
        <dbReference type="Proteomes" id="UP001605036"/>
    </source>
</evidence>
<keyword evidence="4" id="KW-1185">Reference proteome</keyword>
<gene>
    <name evidence="3" type="ORF">R1flu_016529</name>
</gene>
<evidence type="ECO:0000313" key="3">
    <source>
        <dbReference type="EMBL" id="KAL2631843.1"/>
    </source>
</evidence>
<dbReference type="InterPro" id="IPR003959">
    <property type="entry name" value="ATPase_AAA_core"/>
</dbReference>
<dbReference type="Pfam" id="PF22942">
    <property type="entry name" value="DUF7025"/>
    <property type="match status" value="1"/>
</dbReference>
<evidence type="ECO:0000256" key="1">
    <source>
        <dbReference type="SAM" id="MobiDB-lite"/>
    </source>
</evidence>
<reference evidence="3 4" key="1">
    <citation type="submission" date="2024-09" db="EMBL/GenBank/DDBJ databases">
        <title>Chromosome-scale assembly of Riccia fluitans.</title>
        <authorList>
            <person name="Paukszto L."/>
            <person name="Sawicki J."/>
            <person name="Karawczyk K."/>
            <person name="Piernik-Szablinska J."/>
            <person name="Szczecinska M."/>
            <person name="Mazdziarz M."/>
        </authorList>
    </citation>
    <scope>NUCLEOTIDE SEQUENCE [LARGE SCALE GENOMIC DNA]</scope>
    <source>
        <strain evidence="3">Rf_01</strain>
        <tissue evidence="3">Aerial parts of the thallus</tissue>
    </source>
</reference>
<feature type="compositionally biased region" description="Polar residues" evidence="1">
    <location>
        <begin position="17"/>
        <end position="26"/>
    </location>
</feature>
<organism evidence="3 4">
    <name type="scientific">Riccia fluitans</name>
    <dbReference type="NCBI Taxonomy" id="41844"/>
    <lineage>
        <taxon>Eukaryota</taxon>
        <taxon>Viridiplantae</taxon>
        <taxon>Streptophyta</taxon>
        <taxon>Embryophyta</taxon>
        <taxon>Marchantiophyta</taxon>
        <taxon>Marchantiopsida</taxon>
        <taxon>Marchantiidae</taxon>
        <taxon>Marchantiales</taxon>
        <taxon>Ricciaceae</taxon>
        <taxon>Riccia</taxon>
    </lineage>
</organism>
<dbReference type="EMBL" id="JBHFFA010000004">
    <property type="protein sequence ID" value="KAL2631843.1"/>
    <property type="molecule type" value="Genomic_DNA"/>
</dbReference>
<feature type="region of interest" description="Disordered" evidence="1">
    <location>
        <begin position="17"/>
        <end position="46"/>
    </location>
</feature>
<protein>
    <recommendedName>
        <fullName evidence="2">AAA+ ATPase domain-containing protein</fullName>
    </recommendedName>
</protein>
<sequence>MANAEVVTASEVKALLNNTKDLSNGTSEKAEVAREEEMQEGEESQESHWRAAEWEWPCYDELYNKQGEVIERRRKQKEEEKTDPFEVIYCHIKGLPWPERVLVEIHSEHLRTQLQKVWPNKQKLRMKATYPVRGKDLFLKLDKLKQCVDTKFMDGIYNGAETDESIGQMQLRHLIRFVDTEFLDTTEMYERMKRSGRVSFDMLWTFMTPGENVVYRCATSDEELCGKIRKAVYKLNDSCPPKWCLQLRLDVYDYNCEGYQKYSRISEVLLYENEKPLRGLEVYPYKFMEDSAEIEARLLDRGSRFGYLTSAVRYRYMEFKGLIYSKKRNFFNGMQTEKENADGRVMVDPFSFSKIETDREMENAEPSSTVARDGRVQTIDISENPNRIYAPAIVYGFSFRLKKWGCFSVEGFSEVVFDGGSSWNQLVMDPNLKEITEHLVAQQLRKSENTELGRIDPIANKGDGCVIICYGPPGTGKTLTAESLAEKLEAPLWSLSVSELGINPYELEEKLVSVLEIAALWKTVLLLDEADVYLEKRTTSDLERNAMCGVFLRNLEYYRGVLLLTTNRIPSFDDAFRSRISVFLRYPPLTVDQREKIWTNLLGRAEVKEDGGAIQQLVKDMAVHDLNGREIRNAIRNAQTLSQAINEPFGCKHIVNATKVLAFSIDTLMATES</sequence>
<dbReference type="PANTHER" id="PTHR46411:SF3">
    <property type="entry name" value="AAA+ ATPASE DOMAIN-CONTAINING PROTEIN"/>
    <property type="match status" value="1"/>
</dbReference>
<evidence type="ECO:0000259" key="2">
    <source>
        <dbReference type="SMART" id="SM00382"/>
    </source>
</evidence>
<dbReference type="Pfam" id="PF00004">
    <property type="entry name" value="AAA"/>
    <property type="match status" value="1"/>
</dbReference>
<dbReference type="InterPro" id="IPR027417">
    <property type="entry name" value="P-loop_NTPase"/>
</dbReference>
<dbReference type="Proteomes" id="UP001605036">
    <property type="component" value="Unassembled WGS sequence"/>
</dbReference>
<dbReference type="SMART" id="SM00382">
    <property type="entry name" value="AAA"/>
    <property type="match status" value="1"/>
</dbReference>
<name>A0ABD1YMA9_9MARC</name>
<accession>A0ABD1YMA9</accession>
<dbReference type="SUPFAM" id="SSF52540">
    <property type="entry name" value="P-loop containing nucleoside triphosphate hydrolases"/>
    <property type="match status" value="1"/>
</dbReference>
<dbReference type="AlphaFoldDB" id="A0ABD1YMA9"/>
<proteinExistence type="predicted"/>
<feature type="domain" description="AAA+ ATPase" evidence="2">
    <location>
        <begin position="463"/>
        <end position="587"/>
    </location>
</feature>
<dbReference type="InterPro" id="IPR003593">
    <property type="entry name" value="AAA+_ATPase"/>
</dbReference>
<dbReference type="Gene3D" id="3.40.50.300">
    <property type="entry name" value="P-loop containing nucleotide triphosphate hydrolases"/>
    <property type="match status" value="1"/>
</dbReference>